<dbReference type="EMBL" id="BCTA01000036">
    <property type="protein sequence ID" value="GAT09613.1"/>
    <property type="molecule type" value="Genomic_DNA"/>
</dbReference>
<protein>
    <submittedName>
        <fullName evidence="1">Uncharacterized protein</fullName>
    </submittedName>
</protein>
<evidence type="ECO:0000313" key="1">
    <source>
        <dbReference type="EMBL" id="GAT09613.1"/>
    </source>
</evidence>
<name>A0ABQ0KJH2_MYCNV</name>
<evidence type="ECO:0000313" key="2">
    <source>
        <dbReference type="Proteomes" id="UP000069773"/>
    </source>
</evidence>
<organism evidence="1 2">
    <name type="scientific">Mycolicibacterium novocastrense</name>
    <name type="common">Mycobacterium novocastrense</name>
    <dbReference type="NCBI Taxonomy" id="59813"/>
    <lineage>
        <taxon>Bacteria</taxon>
        <taxon>Bacillati</taxon>
        <taxon>Actinomycetota</taxon>
        <taxon>Actinomycetes</taxon>
        <taxon>Mycobacteriales</taxon>
        <taxon>Mycobacteriaceae</taxon>
        <taxon>Mycolicibacterium</taxon>
    </lineage>
</organism>
<accession>A0ABQ0KJH2</accession>
<proteinExistence type="predicted"/>
<sequence length="74" mass="8024">MPQLVDLEYFTGVPHQGHRPGEEPGVDRLADGRVVAVEFHRGKPTDAPVRAGPFVARPDHGCPGAKLPRSFDVL</sequence>
<comment type="caution">
    <text evidence="1">The sequence shown here is derived from an EMBL/GenBank/DDBJ whole genome shotgun (WGS) entry which is preliminary data.</text>
</comment>
<gene>
    <name evidence="1" type="ORF">RMCN_2746</name>
</gene>
<keyword evidence="2" id="KW-1185">Reference proteome</keyword>
<reference evidence="1 2" key="1">
    <citation type="journal article" date="2016" name="Genome Announc.">
        <title>Draft Genome Sequences of Five Rapidly Growing Mycobacterium Species, M. thermoresistibile, M. fortuitum subsp. acetamidolyticum, M. canariasense, M. brisbanense, and M. novocastrense.</title>
        <authorList>
            <person name="Katahira K."/>
            <person name="Ogura Y."/>
            <person name="Gotoh Y."/>
            <person name="Hayashi T."/>
        </authorList>
    </citation>
    <scope>NUCLEOTIDE SEQUENCE [LARGE SCALE GENOMIC DNA]</scope>
    <source>
        <strain evidence="1 2">JCM18114</strain>
    </source>
</reference>
<dbReference type="Proteomes" id="UP000069773">
    <property type="component" value="Unassembled WGS sequence"/>
</dbReference>